<reference evidence="1" key="1">
    <citation type="submission" date="2022-02" db="EMBL/GenBank/DDBJ databases">
        <title>Atlantic sturgeon de novo genome assembly.</title>
        <authorList>
            <person name="Stock M."/>
            <person name="Klopp C."/>
            <person name="Guiguen Y."/>
            <person name="Cabau C."/>
            <person name="Parinello H."/>
            <person name="Santidrian Yebra-Pimentel E."/>
            <person name="Kuhl H."/>
            <person name="Dirks R.P."/>
            <person name="Guessner J."/>
            <person name="Wuertz S."/>
            <person name="Du K."/>
            <person name="Schartl M."/>
        </authorList>
    </citation>
    <scope>NUCLEOTIDE SEQUENCE</scope>
    <source>
        <strain evidence="1">STURGEONOMICS-FGT-2020</strain>
        <tissue evidence="1">Whole blood</tissue>
    </source>
</reference>
<organism evidence="1 2">
    <name type="scientific">Acipenser oxyrinchus oxyrinchus</name>
    <dbReference type="NCBI Taxonomy" id="40147"/>
    <lineage>
        <taxon>Eukaryota</taxon>
        <taxon>Metazoa</taxon>
        <taxon>Chordata</taxon>
        <taxon>Craniata</taxon>
        <taxon>Vertebrata</taxon>
        <taxon>Euteleostomi</taxon>
        <taxon>Actinopterygii</taxon>
        <taxon>Chondrostei</taxon>
        <taxon>Acipenseriformes</taxon>
        <taxon>Acipenseridae</taxon>
        <taxon>Acipenser</taxon>
    </lineage>
</organism>
<proteinExistence type="predicted"/>
<sequence length="173" mass="19651">MTELNDGKESPPTLLVPEPEDVTAWSRGEEILVDPEGEKGSLHCDIPETLNTEDFLFTEVTPSSQISSEQYLNTILQLSPPLSSKLIWPLRFKKPPPPIRRPCSERPLLFIYKEVSRNLLFPLLTCAVPTRNQTNHQDQPSLSPCSPLFLTTEKARTRARITIRSPYLRKSNL</sequence>
<evidence type="ECO:0000313" key="1">
    <source>
        <dbReference type="EMBL" id="KAK1163172.1"/>
    </source>
</evidence>
<dbReference type="AlphaFoldDB" id="A0AAD8G500"/>
<gene>
    <name evidence="1" type="ORF">AOXY_G16558</name>
</gene>
<protein>
    <submittedName>
        <fullName evidence="1">Uncharacterized protein</fullName>
    </submittedName>
</protein>
<name>A0AAD8G500_ACIOX</name>
<accession>A0AAD8G500</accession>
<keyword evidence="2" id="KW-1185">Reference proteome</keyword>
<evidence type="ECO:0000313" key="2">
    <source>
        <dbReference type="Proteomes" id="UP001230051"/>
    </source>
</evidence>
<comment type="caution">
    <text evidence="1">The sequence shown here is derived from an EMBL/GenBank/DDBJ whole genome shotgun (WGS) entry which is preliminary data.</text>
</comment>
<dbReference type="EMBL" id="JAGXEW010000015">
    <property type="protein sequence ID" value="KAK1163172.1"/>
    <property type="molecule type" value="Genomic_DNA"/>
</dbReference>
<dbReference type="Proteomes" id="UP001230051">
    <property type="component" value="Unassembled WGS sequence"/>
</dbReference>